<feature type="transmembrane region" description="Helical" evidence="7">
    <location>
        <begin position="224"/>
        <end position="246"/>
    </location>
</feature>
<feature type="transmembrane region" description="Helical" evidence="7">
    <location>
        <begin position="28"/>
        <end position="47"/>
    </location>
</feature>
<feature type="domain" description="Rhodopsin" evidence="8">
    <location>
        <begin position="43"/>
        <end position="281"/>
    </location>
</feature>
<evidence type="ECO:0000313" key="9">
    <source>
        <dbReference type="EMBL" id="KAJ9133250.1"/>
    </source>
</evidence>
<dbReference type="Pfam" id="PF20684">
    <property type="entry name" value="Fung_rhodopsin"/>
    <property type="match status" value="1"/>
</dbReference>
<reference evidence="9" key="1">
    <citation type="submission" date="2022-07" db="EMBL/GenBank/DDBJ databases">
        <title>Fungi with potential for degradation of polypropylene.</title>
        <authorList>
            <person name="Gostincar C."/>
        </authorList>
    </citation>
    <scope>NUCLEOTIDE SEQUENCE</scope>
    <source>
        <strain evidence="9">EXF-13308</strain>
    </source>
</reference>
<evidence type="ECO:0000313" key="10">
    <source>
        <dbReference type="Proteomes" id="UP001174694"/>
    </source>
</evidence>
<dbReference type="GO" id="GO:0016020">
    <property type="term" value="C:membrane"/>
    <property type="evidence" value="ECO:0007669"/>
    <property type="project" value="UniProtKB-SubCell"/>
</dbReference>
<evidence type="ECO:0000259" key="8">
    <source>
        <dbReference type="Pfam" id="PF20684"/>
    </source>
</evidence>
<dbReference type="PANTHER" id="PTHR33048">
    <property type="entry name" value="PTH11-LIKE INTEGRAL MEMBRANE PROTEIN (AFU_ORTHOLOGUE AFUA_5G11245)"/>
    <property type="match status" value="1"/>
</dbReference>
<evidence type="ECO:0000256" key="7">
    <source>
        <dbReference type="SAM" id="Phobius"/>
    </source>
</evidence>
<protein>
    <submittedName>
        <fullName evidence="9">Pth11-like integral membrane protein</fullName>
    </submittedName>
</protein>
<keyword evidence="10" id="KW-1185">Reference proteome</keyword>
<sequence>MDPAIVAVFGPTPEGVDLKANHASQNDAAAIAMLALATISVILRFMARVVQRAGVKMDDWVIVLALLFVGGTVGLSVAGGAVGAGRHVWAVTLGELTLIFKILYSYTFVYAASCAATKISILCFYRRIFLTTDYPFKVSLIIGFFLSVSYPIIIWITMANCCQPVSFYWNQFSGAKGKCIDVKQFFLALGIINMINDVIILSIPIPQILKLQMSTRKKAAVSGIMLLGGFVCVASVLRIYYLSIFVKAVDLTWVMGPVFIWSAIEPSLGIVSACLPHYGPLRQIVRSKLSSTFSSNKSGGPSSASAPWRSGGGQGSQKANSLFAYGGSRFNFGGDKMLKLVEADDEIGLTNRVTAGSVMGKAHSSGSGSEDNVNAIVVQSTFVQTTTPRGRP</sequence>
<evidence type="ECO:0000256" key="2">
    <source>
        <dbReference type="ARBA" id="ARBA00022692"/>
    </source>
</evidence>
<organism evidence="9 10">
    <name type="scientific">Pleurostoma richardsiae</name>
    <dbReference type="NCBI Taxonomy" id="41990"/>
    <lineage>
        <taxon>Eukaryota</taxon>
        <taxon>Fungi</taxon>
        <taxon>Dikarya</taxon>
        <taxon>Ascomycota</taxon>
        <taxon>Pezizomycotina</taxon>
        <taxon>Sordariomycetes</taxon>
        <taxon>Sordariomycetidae</taxon>
        <taxon>Calosphaeriales</taxon>
        <taxon>Pleurostomataceae</taxon>
        <taxon>Pleurostoma</taxon>
    </lineage>
</organism>
<feature type="transmembrane region" description="Helical" evidence="7">
    <location>
        <begin position="102"/>
        <end position="125"/>
    </location>
</feature>
<name>A0AA38R259_9PEZI</name>
<dbReference type="Proteomes" id="UP001174694">
    <property type="component" value="Unassembled WGS sequence"/>
</dbReference>
<dbReference type="InterPro" id="IPR052337">
    <property type="entry name" value="SAT4-like"/>
</dbReference>
<feature type="compositionally biased region" description="Low complexity" evidence="6">
    <location>
        <begin position="292"/>
        <end position="309"/>
    </location>
</feature>
<feature type="region of interest" description="Disordered" evidence="6">
    <location>
        <begin position="292"/>
        <end position="315"/>
    </location>
</feature>
<feature type="transmembrane region" description="Helical" evidence="7">
    <location>
        <begin position="185"/>
        <end position="203"/>
    </location>
</feature>
<feature type="transmembrane region" description="Helical" evidence="7">
    <location>
        <begin position="258"/>
        <end position="278"/>
    </location>
</feature>
<feature type="transmembrane region" description="Helical" evidence="7">
    <location>
        <begin position="137"/>
        <end position="158"/>
    </location>
</feature>
<proteinExistence type="inferred from homology"/>
<dbReference type="AlphaFoldDB" id="A0AA38R259"/>
<keyword evidence="2 7" id="KW-0812">Transmembrane</keyword>
<dbReference type="EMBL" id="JANBVO010000051">
    <property type="protein sequence ID" value="KAJ9133250.1"/>
    <property type="molecule type" value="Genomic_DNA"/>
</dbReference>
<evidence type="ECO:0000256" key="5">
    <source>
        <dbReference type="ARBA" id="ARBA00038359"/>
    </source>
</evidence>
<dbReference type="PANTHER" id="PTHR33048:SF163">
    <property type="entry name" value="INTEGRAL MEMBRANE PROTEIN (AFU_ORTHOLOGUE AFUA_8G05510)"/>
    <property type="match status" value="1"/>
</dbReference>
<gene>
    <name evidence="9" type="ORF">NKR23_g10830</name>
</gene>
<evidence type="ECO:0000256" key="6">
    <source>
        <dbReference type="SAM" id="MobiDB-lite"/>
    </source>
</evidence>
<comment type="subcellular location">
    <subcellularLocation>
        <location evidence="1">Membrane</location>
        <topology evidence="1">Multi-pass membrane protein</topology>
    </subcellularLocation>
</comment>
<evidence type="ECO:0000256" key="4">
    <source>
        <dbReference type="ARBA" id="ARBA00023136"/>
    </source>
</evidence>
<comment type="similarity">
    <text evidence="5">Belongs to the SAT4 family.</text>
</comment>
<comment type="caution">
    <text evidence="9">The sequence shown here is derived from an EMBL/GenBank/DDBJ whole genome shotgun (WGS) entry which is preliminary data.</text>
</comment>
<evidence type="ECO:0000256" key="3">
    <source>
        <dbReference type="ARBA" id="ARBA00022989"/>
    </source>
</evidence>
<keyword evidence="3 7" id="KW-1133">Transmembrane helix</keyword>
<feature type="transmembrane region" description="Helical" evidence="7">
    <location>
        <begin position="59"/>
        <end position="82"/>
    </location>
</feature>
<accession>A0AA38R259</accession>
<evidence type="ECO:0000256" key="1">
    <source>
        <dbReference type="ARBA" id="ARBA00004141"/>
    </source>
</evidence>
<dbReference type="InterPro" id="IPR049326">
    <property type="entry name" value="Rhodopsin_dom_fungi"/>
</dbReference>
<keyword evidence="4 7" id="KW-0472">Membrane</keyword>